<keyword evidence="1" id="KW-0732">Signal</keyword>
<evidence type="ECO:0000256" key="1">
    <source>
        <dbReference type="SAM" id="SignalP"/>
    </source>
</evidence>
<evidence type="ECO:0000313" key="3">
    <source>
        <dbReference type="Proteomes" id="UP000708805"/>
    </source>
</evidence>
<name>A0A9X0ZRQ8_NEIEL</name>
<accession>A0A9X0ZRQ8</accession>
<dbReference type="EMBL" id="JAGJWT010000002">
    <property type="protein sequence ID" value="MBS9339876.1"/>
    <property type="molecule type" value="Genomic_DNA"/>
</dbReference>
<dbReference type="Proteomes" id="UP000708805">
    <property type="component" value="Unassembled WGS sequence"/>
</dbReference>
<evidence type="ECO:0000313" key="2">
    <source>
        <dbReference type="EMBL" id="MBS9339876.1"/>
    </source>
</evidence>
<dbReference type="AlphaFoldDB" id="A0A9X0ZRQ8"/>
<protein>
    <submittedName>
        <fullName evidence="2">Uncharacterized protein</fullName>
    </submittedName>
</protein>
<comment type="caution">
    <text evidence="2">The sequence shown here is derived from an EMBL/GenBank/DDBJ whole genome shotgun (WGS) entry which is preliminary data.</text>
</comment>
<feature type="chain" id="PRO_5040758284" evidence="1">
    <location>
        <begin position="20"/>
        <end position="173"/>
    </location>
</feature>
<sequence length="173" mass="18899">MQKLLLTAVLMASMQFAAADRASIAIPKKVQEAINEDKQTCREMGGKFSVGQALNIIDLNNDGYHDFVYDMSKVTCANAPDLGGSGGWAVTVFAGQPDGSAKQVFLHGAVGTKIIDNKLYLGVSGELCGEDTRGKVRAQYQNCIRPIQWNARKKVFEFAPVSQKKPFPKSWAR</sequence>
<gene>
    <name evidence="2" type="ORF">J8641_03385</name>
</gene>
<feature type="signal peptide" evidence="1">
    <location>
        <begin position="1"/>
        <end position="19"/>
    </location>
</feature>
<proteinExistence type="predicted"/>
<organism evidence="2 3">
    <name type="scientific">Neisseria elongata subsp. nitroreducens</name>
    <dbReference type="NCBI Taxonomy" id="90367"/>
    <lineage>
        <taxon>Bacteria</taxon>
        <taxon>Pseudomonadati</taxon>
        <taxon>Pseudomonadota</taxon>
        <taxon>Betaproteobacteria</taxon>
        <taxon>Neisseriales</taxon>
        <taxon>Neisseriaceae</taxon>
        <taxon>Neisseria</taxon>
    </lineage>
</organism>
<reference evidence="2" key="1">
    <citation type="submission" date="2021-04" db="EMBL/GenBank/DDBJ databases">
        <title>Genomic characterization of endocarditis-associated Neisseria elongata subsp. nitroreducens.</title>
        <authorList>
            <person name="Schorner M."/>
            <person name="Passarelli-Araujo H."/>
            <person name="Scheffer M."/>
            <person name="Barazzetti F."/>
            <person name="Martins J."/>
            <person name="Machado H."/>
            <person name="Palmeiro J."/>
            <person name="Bazzo M."/>
        </authorList>
    </citation>
    <scope>NUCLEOTIDE SEQUENCE</scope>
    <source>
        <strain evidence="2">Nel_M001</strain>
    </source>
</reference>